<gene>
    <name evidence="2" type="ORF">GCM10010371_57220</name>
</gene>
<evidence type="ECO:0000256" key="1">
    <source>
        <dbReference type="SAM" id="Phobius"/>
    </source>
</evidence>
<accession>A0A918R8V5</accession>
<organism evidence="2 3">
    <name type="scientific">Streptomyces subrutilus</name>
    <dbReference type="NCBI Taxonomy" id="36818"/>
    <lineage>
        <taxon>Bacteria</taxon>
        <taxon>Bacillati</taxon>
        <taxon>Actinomycetota</taxon>
        <taxon>Actinomycetes</taxon>
        <taxon>Kitasatosporales</taxon>
        <taxon>Streptomycetaceae</taxon>
        <taxon>Streptomyces</taxon>
    </lineage>
</organism>
<keyword evidence="1" id="KW-0472">Membrane</keyword>
<keyword evidence="1" id="KW-0812">Transmembrane</keyword>
<name>A0A918R8V5_9ACTN</name>
<evidence type="ECO:0000313" key="2">
    <source>
        <dbReference type="EMBL" id="GGZ89888.1"/>
    </source>
</evidence>
<dbReference type="Proteomes" id="UP000634660">
    <property type="component" value="Unassembled WGS sequence"/>
</dbReference>
<protein>
    <submittedName>
        <fullName evidence="2">Uncharacterized protein</fullName>
    </submittedName>
</protein>
<proteinExistence type="predicted"/>
<sequence>MTDPYDGSLPCVLSENVSQLMMDPSLPPDVFGAIVAAMVTIGETGGLVEGSTASPRRPQQRRLPLGAEGELGIAEYVISRDENPPQIVITHILVF</sequence>
<reference evidence="2" key="1">
    <citation type="journal article" date="2014" name="Int. J. Syst. Evol. Microbiol.">
        <title>Complete genome sequence of Corynebacterium casei LMG S-19264T (=DSM 44701T), isolated from a smear-ripened cheese.</title>
        <authorList>
            <consortium name="US DOE Joint Genome Institute (JGI-PGF)"/>
            <person name="Walter F."/>
            <person name="Albersmeier A."/>
            <person name="Kalinowski J."/>
            <person name="Ruckert C."/>
        </authorList>
    </citation>
    <scope>NUCLEOTIDE SEQUENCE</scope>
    <source>
        <strain evidence="2">JCM 4834</strain>
    </source>
</reference>
<reference evidence="2" key="2">
    <citation type="submission" date="2020-09" db="EMBL/GenBank/DDBJ databases">
        <authorList>
            <person name="Sun Q."/>
            <person name="Ohkuma M."/>
        </authorList>
    </citation>
    <scope>NUCLEOTIDE SEQUENCE</scope>
    <source>
        <strain evidence="2">JCM 4834</strain>
    </source>
</reference>
<dbReference type="EMBL" id="BMVX01000028">
    <property type="protein sequence ID" value="GGZ89888.1"/>
    <property type="molecule type" value="Genomic_DNA"/>
</dbReference>
<dbReference type="AlphaFoldDB" id="A0A918R8V5"/>
<feature type="transmembrane region" description="Helical" evidence="1">
    <location>
        <begin position="30"/>
        <end position="48"/>
    </location>
</feature>
<evidence type="ECO:0000313" key="3">
    <source>
        <dbReference type="Proteomes" id="UP000634660"/>
    </source>
</evidence>
<keyword evidence="1" id="KW-1133">Transmembrane helix</keyword>
<comment type="caution">
    <text evidence="2">The sequence shown here is derived from an EMBL/GenBank/DDBJ whole genome shotgun (WGS) entry which is preliminary data.</text>
</comment>